<dbReference type="Gene3D" id="3.40.50.1820">
    <property type="entry name" value="alpha/beta hydrolase"/>
    <property type="match status" value="1"/>
</dbReference>
<organism evidence="1 3">
    <name type="scientific">Rotaria sordida</name>
    <dbReference type="NCBI Taxonomy" id="392033"/>
    <lineage>
        <taxon>Eukaryota</taxon>
        <taxon>Metazoa</taxon>
        <taxon>Spiralia</taxon>
        <taxon>Gnathifera</taxon>
        <taxon>Rotifera</taxon>
        <taxon>Eurotatoria</taxon>
        <taxon>Bdelloidea</taxon>
        <taxon>Philodinida</taxon>
        <taxon>Philodinidae</taxon>
        <taxon>Rotaria</taxon>
    </lineage>
</organism>
<protein>
    <recommendedName>
        <fullName evidence="4">Polyhydroxybutyrate depolymerase</fullName>
    </recommendedName>
</protein>
<sequence>MARTDVTVSGISSGGAMAVQLHMAFSEDISGCGILAGPPYYCAGNFMAATACMSGPLNFVTASGILMKLKWYDSIGSIDSISNIRGDPVYIFTGKYDLVARPSTVKINENVYSELGANIKTNYDMAATHGFPTDNFGKSCATLNLENYINNCNFNMAYDILNHLYGGNLIKSKSGTQTPLIGQMAVFDQKAFMNPPSSLTDSQTPSSSLLQWILESMNLYTTDNWAWPTSGLVNWTIPSVTTVHTRQPITRALSHGFDEEGFIYFSSACAQGQKCSIHVALHGCQQGKHYVDDVFATKAGYLEVAELNNLIVVFPQVAPTMFLPTNPMGCWDWWGYSSLSYATNKAPQMISIKKMIDTVRLINQAMVASV</sequence>
<evidence type="ECO:0000313" key="2">
    <source>
        <dbReference type="EMBL" id="CAF3977343.1"/>
    </source>
</evidence>
<dbReference type="SUPFAM" id="SSF53474">
    <property type="entry name" value="alpha/beta-Hydrolases"/>
    <property type="match status" value="1"/>
</dbReference>
<proteinExistence type="predicted"/>
<dbReference type="Proteomes" id="UP000663889">
    <property type="component" value="Unassembled WGS sequence"/>
</dbReference>
<evidence type="ECO:0000313" key="3">
    <source>
        <dbReference type="Proteomes" id="UP000663889"/>
    </source>
</evidence>
<name>A0A814JXZ1_9BILA</name>
<comment type="caution">
    <text evidence="1">The sequence shown here is derived from an EMBL/GenBank/DDBJ whole genome shotgun (WGS) entry which is preliminary data.</text>
</comment>
<dbReference type="EMBL" id="CAJOBE010005561">
    <property type="protein sequence ID" value="CAF3977343.1"/>
    <property type="molecule type" value="Genomic_DNA"/>
</dbReference>
<dbReference type="Proteomes" id="UP000663874">
    <property type="component" value="Unassembled WGS sequence"/>
</dbReference>
<dbReference type="EMBL" id="CAJNOU010000602">
    <property type="protein sequence ID" value="CAF1044000.1"/>
    <property type="molecule type" value="Genomic_DNA"/>
</dbReference>
<evidence type="ECO:0000313" key="1">
    <source>
        <dbReference type="EMBL" id="CAF1044000.1"/>
    </source>
</evidence>
<evidence type="ECO:0008006" key="4">
    <source>
        <dbReference type="Google" id="ProtNLM"/>
    </source>
</evidence>
<reference evidence="1" key="1">
    <citation type="submission" date="2021-02" db="EMBL/GenBank/DDBJ databases">
        <authorList>
            <person name="Nowell W R."/>
        </authorList>
    </citation>
    <scope>NUCLEOTIDE SEQUENCE</scope>
</reference>
<dbReference type="AlphaFoldDB" id="A0A814JXZ1"/>
<gene>
    <name evidence="2" type="ORF">FNK824_LOCUS24667</name>
    <name evidence="1" type="ORF">SEV965_LOCUS12983</name>
</gene>
<accession>A0A814JXZ1</accession>
<dbReference type="InterPro" id="IPR029058">
    <property type="entry name" value="AB_hydrolase_fold"/>
</dbReference>
<dbReference type="PANTHER" id="PTHR42972:SF8">
    <property type="entry name" value="POLYHYDROXYBUTYRATE DEPOLYMERASE"/>
    <property type="match status" value="1"/>
</dbReference>
<dbReference type="PANTHER" id="PTHR42972">
    <property type="entry name" value="TOL-PAL SYSTEM PROTEIN TOLB"/>
    <property type="match status" value="1"/>
</dbReference>